<evidence type="ECO:0000313" key="3">
    <source>
        <dbReference type="Proteomes" id="UP000324222"/>
    </source>
</evidence>
<reference evidence="2 3" key="1">
    <citation type="submission" date="2019-05" db="EMBL/GenBank/DDBJ databases">
        <title>Another draft genome of Portunus trituberculatus and its Hox gene families provides insights of decapod evolution.</title>
        <authorList>
            <person name="Jeong J.-H."/>
            <person name="Song I."/>
            <person name="Kim S."/>
            <person name="Choi T."/>
            <person name="Kim D."/>
            <person name="Ryu S."/>
            <person name="Kim W."/>
        </authorList>
    </citation>
    <scope>NUCLEOTIDE SEQUENCE [LARGE SCALE GENOMIC DNA]</scope>
    <source>
        <tissue evidence="2">Muscle</tissue>
    </source>
</reference>
<comment type="caution">
    <text evidence="2">The sequence shown here is derived from an EMBL/GenBank/DDBJ whole genome shotgun (WGS) entry which is preliminary data.</text>
</comment>
<organism evidence="2 3">
    <name type="scientific">Portunus trituberculatus</name>
    <name type="common">Swimming crab</name>
    <name type="synonym">Neptunus trituberculatus</name>
    <dbReference type="NCBI Taxonomy" id="210409"/>
    <lineage>
        <taxon>Eukaryota</taxon>
        <taxon>Metazoa</taxon>
        <taxon>Ecdysozoa</taxon>
        <taxon>Arthropoda</taxon>
        <taxon>Crustacea</taxon>
        <taxon>Multicrustacea</taxon>
        <taxon>Malacostraca</taxon>
        <taxon>Eumalacostraca</taxon>
        <taxon>Eucarida</taxon>
        <taxon>Decapoda</taxon>
        <taxon>Pleocyemata</taxon>
        <taxon>Brachyura</taxon>
        <taxon>Eubrachyura</taxon>
        <taxon>Portunoidea</taxon>
        <taxon>Portunidae</taxon>
        <taxon>Portuninae</taxon>
        <taxon>Portunus</taxon>
    </lineage>
</organism>
<dbReference type="Proteomes" id="UP000324222">
    <property type="component" value="Unassembled WGS sequence"/>
</dbReference>
<protein>
    <submittedName>
        <fullName evidence="2">Uncharacterized protein</fullName>
    </submittedName>
</protein>
<dbReference type="EMBL" id="VSRR010023171">
    <property type="protein sequence ID" value="MPC65294.1"/>
    <property type="molecule type" value="Genomic_DNA"/>
</dbReference>
<dbReference type="AlphaFoldDB" id="A0A5B7H911"/>
<name>A0A5B7H911_PORTR</name>
<accession>A0A5B7H911</accession>
<sequence length="119" mass="12992">MTRNSAFKSHGKESQPAGRGGGGHWARMKRKRRPRILLDAYKWSGWRRGASICCECIMSAGKDKQNMAFYFPSLRASSRRPLPSASHPVIVPSGAVGTHSHLASSSVNYSDPGFSVCGR</sequence>
<evidence type="ECO:0000256" key="1">
    <source>
        <dbReference type="SAM" id="MobiDB-lite"/>
    </source>
</evidence>
<feature type="region of interest" description="Disordered" evidence="1">
    <location>
        <begin position="1"/>
        <end position="29"/>
    </location>
</feature>
<gene>
    <name evidence="2" type="ORF">E2C01_059427</name>
</gene>
<evidence type="ECO:0000313" key="2">
    <source>
        <dbReference type="EMBL" id="MPC65294.1"/>
    </source>
</evidence>
<proteinExistence type="predicted"/>
<keyword evidence="3" id="KW-1185">Reference proteome</keyword>